<dbReference type="GeneID" id="28977396"/>
<proteinExistence type="predicted"/>
<organism evidence="1 2">
    <name type="scientific">Rhodotorula graminis (strain WP1)</name>
    <dbReference type="NCBI Taxonomy" id="578459"/>
    <lineage>
        <taxon>Eukaryota</taxon>
        <taxon>Fungi</taxon>
        <taxon>Dikarya</taxon>
        <taxon>Basidiomycota</taxon>
        <taxon>Pucciniomycotina</taxon>
        <taxon>Microbotryomycetes</taxon>
        <taxon>Sporidiobolales</taxon>
        <taxon>Sporidiobolaceae</taxon>
        <taxon>Rhodotorula</taxon>
    </lineage>
</organism>
<name>A0A194S2H0_RHOGW</name>
<evidence type="ECO:0008006" key="3">
    <source>
        <dbReference type="Google" id="ProtNLM"/>
    </source>
</evidence>
<evidence type="ECO:0000313" key="1">
    <source>
        <dbReference type="EMBL" id="KPV74715.1"/>
    </source>
</evidence>
<accession>A0A194S2H0</accession>
<gene>
    <name evidence="1" type="ORF">RHOBADRAFT_53669</name>
</gene>
<sequence>MATAPRKGPLPLSCDACRGCAKKGIRCVTSRLPLSQRMRIGPRIEAAKALCGSTNLAPTSPHQQLVASALAGDISYELLSLYTEAGGGTGPPLYAPPVADFVGLQSRFDAAGRKVAALSIEDQLLFRVISASSAPFLSSKAASSSSMARQLLEVAQSSADALGVHRKPTVAHVVSLLLLHQAAGRGEIATDDADTYLSSAAAHVRALRHRAPVAISGPTSESTSALVWAVTIFDACSAVERSAPPFLSGGDFDELFLGGAGFLTTQDALEEALRLDPWSLTGFLVQNLLFALVLLRRLALFLDHARTVQTVLDRSSEVDDMMATMDKIYEWGKMAFGVVQVHQDPLQRVVALIYLNGTYASTLFAELAILKHLERLSEEDGRRKFPSSPATLAALHLDRGRARLQHSACTYLRVARTTPEPNYVAIQTGTFWSTSRLCDIVQAVLSASVWDQALFPDGPQDKLETLNFLQATLDSLQRAYPDRPLVPETLNSIASEVVLLQMLLVVPPEPRPILSSSASTLSALPSLTRLNSWVHVNDSSVVQIVMVPLKHPVDGFAGPLVEPGPPCLAPTPYHCIPTPDTAPLELQHAPTSPSSSPAPVDLLVASLDPTSLLLATPPPPPPPSTADVGFSPLPLSLGMRYSLSSAESAESWETDWVDLAAAAGIVEQASDALERWPAGEVLQQF</sequence>
<dbReference type="RefSeq" id="XP_018270764.1">
    <property type="nucleotide sequence ID" value="XM_018416948.1"/>
</dbReference>
<keyword evidence="2" id="KW-1185">Reference proteome</keyword>
<reference evidence="1 2" key="1">
    <citation type="journal article" date="2015" name="Front. Microbiol.">
        <title>Genome sequence of the plant growth promoting endophytic yeast Rhodotorula graminis WP1.</title>
        <authorList>
            <person name="Firrincieli A."/>
            <person name="Otillar R."/>
            <person name="Salamov A."/>
            <person name="Schmutz J."/>
            <person name="Khan Z."/>
            <person name="Redman R.S."/>
            <person name="Fleck N.D."/>
            <person name="Lindquist E."/>
            <person name="Grigoriev I.V."/>
            <person name="Doty S.L."/>
        </authorList>
    </citation>
    <scope>NUCLEOTIDE SEQUENCE [LARGE SCALE GENOMIC DNA]</scope>
    <source>
        <strain evidence="1 2">WP1</strain>
    </source>
</reference>
<dbReference type="OrthoDB" id="2530216at2759"/>
<dbReference type="Proteomes" id="UP000053890">
    <property type="component" value="Unassembled WGS sequence"/>
</dbReference>
<dbReference type="OMA" id="VCRIIFA"/>
<dbReference type="CDD" id="cd12148">
    <property type="entry name" value="fungal_TF_MHR"/>
    <property type="match status" value="1"/>
</dbReference>
<evidence type="ECO:0000313" key="2">
    <source>
        <dbReference type="Proteomes" id="UP000053890"/>
    </source>
</evidence>
<dbReference type="STRING" id="578459.A0A194S2H0"/>
<dbReference type="EMBL" id="KQ474079">
    <property type="protein sequence ID" value="KPV74715.1"/>
    <property type="molecule type" value="Genomic_DNA"/>
</dbReference>
<protein>
    <recommendedName>
        <fullName evidence="3">Transcription factor domain-containing protein</fullName>
    </recommendedName>
</protein>
<dbReference type="AlphaFoldDB" id="A0A194S2H0"/>